<organism evidence="12">
    <name type="scientific">Onchocerca flexuosa</name>
    <dbReference type="NCBI Taxonomy" id="387005"/>
    <lineage>
        <taxon>Eukaryota</taxon>
        <taxon>Metazoa</taxon>
        <taxon>Ecdysozoa</taxon>
        <taxon>Nematoda</taxon>
        <taxon>Chromadorea</taxon>
        <taxon>Rhabditida</taxon>
        <taxon>Spirurina</taxon>
        <taxon>Spiruromorpha</taxon>
        <taxon>Filarioidea</taxon>
        <taxon>Onchocercidae</taxon>
        <taxon>Onchocerca</taxon>
    </lineage>
</organism>
<sequence length="332" mass="38241">MCMVYFTNSEVGEVLQSNAMCITASELYREEHEYMLKFLLVGDSDVGKDEIANFLGPAVSFTPNAFFIHEYIGLLNRFTVFLAFAVPKTTTILLEGKFVRLQLWDASGQGRFSTIIKSYSRGVQGILLVYDITNRWSFDGIRRWLAEIDEHAPGVPRILIGNRLHLEFNRAVPRREAEYFARKRNMQYFEVAFFILSYSVESVNKFPKPLTISTLAYFNVHESITELARLVISRNGMHWLWKSSQVASLQDLCCRTIVKNILNVHAIDRLPIPSFLQLKVRSFVSGADLCMRSVIRRECTTPYCNSATKYITRFVRSRNTKDHLRNANCDVM</sequence>
<keyword evidence="8" id="KW-0636">Prenylation</keyword>
<dbReference type="Gene3D" id="3.40.50.300">
    <property type="entry name" value="P-loop containing nucleotide triphosphate hydrolases"/>
    <property type="match status" value="1"/>
</dbReference>
<dbReference type="InterPro" id="IPR036036">
    <property type="entry name" value="SOCS_box-like_dom_sf"/>
</dbReference>
<keyword evidence="6" id="KW-0342">GTP-binding</keyword>
<name>A0A183H486_9BILA</name>
<dbReference type="InterPro" id="IPR050305">
    <property type="entry name" value="Small_GTPase_Rab"/>
</dbReference>
<protein>
    <submittedName>
        <fullName evidence="12">SOCS box domain-containing protein</fullName>
    </submittedName>
</protein>
<keyword evidence="11" id="KW-1185">Reference proteome</keyword>
<evidence type="ECO:0000256" key="3">
    <source>
        <dbReference type="ARBA" id="ARBA00022723"/>
    </source>
</evidence>
<reference evidence="10 11" key="2">
    <citation type="submission" date="2018-11" db="EMBL/GenBank/DDBJ databases">
        <authorList>
            <consortium name="Pathogen Informatics"/>
        </authorList>
    </citation>
    <scope>NUCLEOTIDE SEQUENCE [LARGE SCALE GENOMIC DNA]</scope>
</reference>
<evidence type="ECO:0000313" key="11">
    <source>
        <dbReference type="Proteomes" id="UP000267606"/>
    </source>
</evidence>
<evidence type="ECO:0000256" key="2">
    <source>
        <dbReference type="ARBA" id="ARBA00006270"/>
    </source>
</evidence>
<gene>
    <name evidence="10" type="ORF">OFLC_LOCUS2296</name>
</gene>
<keyword evidence="5" id="KW-0460">Magnesium</keyword>
<evidence type="ECO:0000313" key="10">
    <source>
        <dbReference type="EMBL" id="VDO32519.1"/>
    </source>
</evidence>
<dbReference type="AlphaFoldDB" id="A0A183H486"/>
<dbReference type="PROSITE" id="PS51421">
    <property type="entry name" value="RAS"/>
    <property type="match status" value="1"/>
</dbReference>
<comment type="similarity">
    <text evidence="2">Belongs to the small GTPase superfamily. Rab family.</text>
</comment>
<dbReference type="STRING" id="387005.A0A183H486"/>
<dbReference type="PANTHER" id="PTHR47980">
    <property type="entry name" value="LD44762P"/>
    <property type="match status" value="1"/>
</dbReference>
<evidence type="ECO:0000313" key="12">
    <source>
        <dbReference type="WBParaSite" id="OFLC_0000229501-mRNA-1"/>
    </source>
</evidence>
<dbReference type="SMART" id="SM00253">
    <property type="entry name" value="SOCS"/>
    <property type="match status" value="1"/>
</dbReference>
<dbReference type="SMART" id="SM00175">
    <property type="entry name" value="RAB"/>
    <property type="match status" value="1"/>
</dbReference>
<dbReference type="PROSITE" id="PS50225">
    <property type="entry name" value="SOCS"/>
    <property type="match status" value="1"/>
</dbReference>
<evidence type="ECO:0000256" key="4">
    <source>
        <dbReference type="ARBA" id="ARBA00022741"/>
    </source>
</evidence>
<dbReference type="EMBL" id="UZAJ01001289">
    <property type="protein sequence ID" value="VDO32519.1"/>
    <property type="molecule type" value="Genomic_DNA"/>
</dbReference>
<evidence type="ECO:0000256" key="8">
    <source>
        <dbReference type="ARBA" id="ARBA00023289"/>
    </source>
</evidence>
<dbReference type="Proteomes" id="UP000267606">
    <property type="component" value="Unassembled WGS sequence"/>
</dbReference>
<dbReference type="SUPFAM" id="SSF158235">
    <property type="entry name" value="SOCS box-like"/>
    <property type="match status" value="1"/>
</dbReference>
<dbReference type="Pfam" id="PF07525">
    <property type="entry name" value="SOCS_box"/>
    <property type="match status" value="1"/>
</dbReference>
<accession>A0A183H486</accession>
<dbReference type="InterPro" id="IPR001806">
    <property type="entry name" value="Small_GTPase"/>
</dbReference>
<keyword evidence="7" id="KW-0449">Lipoprotein</keyword>
<comment type="cofactor">
    <cofactor evidence="1">
        <name>Mg(2+)</name>
        <dbReference type="ChEBI" id="CHEBI:18420"/>
    </cofactor>
</comment>
<feature type="domain" description="SOCS box" evidence="9">
    <location>
        <begin position="240"/>
        <end position="286"/>
    </location>
</feature>
<dbReference type="WBParaSite" id="OFLC_0000229501-mRNA-1">
    <property type="protein sequence ID" value="OFLC_0000229501-mRNA-1"/>
    <property type="gene ID" value="OFLC_0000229501"/>
</dbReference>
<dbReference type="InterPro" id="IPR001496">
    <property type="entry name" value="SOCS_box"/>
</dbReference>
<dbReference type="SMART" id="SM00969">
    <property type="entry name" value="SOCS_box"/>
    <property type="match status" value="1"/>
</dbReference>
<dbReference type="GO" id="GO:0046872">
    <property type="term" value="F:metal ion binding"/>
    <property type="evidence" value="ECO:0007669"/>
    <property type="project" value="UniProtKB-KW"/>
</dbReference>
<dbReference type="GO" id="GO:0035556">
    <property type="term" value="P:intracellular signal transduction"/>
    <property type="evidence" value="ECO:0007669"/>
    <property type="project" value="InterPro"/>
</dbReference>
<dbReference type="FunFam" id="3.40.50.300:FF:001447">
    <property type="entry name" value="Ras-related protein Rab-1B"/>
    <property type="match status" value="1"/>
</dbReference>
<dbReference type="InterPro" id="IPR027417">
    <property type="entry name" value="P-loop_NTPase"/>
</dbReference>
<evidence type="ECO:0000259" key="9">
    <source>
        <dbReference type="PROSITE" id="PS50225"/>
    </source>
</evidence>
<reference evidence="12" key="1">
    <citation type="submission" date="2016-06" db="UniProtKB">
        <authorList>
            <consortium name="WormBaseParasite"/>
        </authorList>
    </citation>
    <scope>IDENTIFICATION</scope>
</reference>
<dbReference type="Pfam" id="PF00071">
    <property type="entry name" value="Ras"/>
    <property type="match status" value="1"/>
</dbReference>
<dbReference type="GO" id="GO:0005525">
    <property type="term" value="F:GTP binding"/>
    <property type="evidence" value="ECO:0007669"/>
    <property type="project" value="UniProtKB-KW"/>
</dbReference>
<proteinExistence type="inferred from homology"/>
<dbReference type="SMART" id="SM00174">
    <property type="entry name" value="RHO"/>
    <property type="match status" value="1"/>
</dbReference>
<dbReference type="GO" id="GO:0003924">
    <property type="term" value="F:GTPase activity"/>
    <property type="evidence" value="ECO:0007669"/>
    <property type="project" value="InterPro"/>
</dbReference>
<evidence type="ECO:0000256" key="5">
    <source>
        <dbReference type="ARBA" id="ARBA00022842"/>
    </source>
</evidence>
<keyword evidence="3" id="KW-0479">Metal-binding</keyword>
<evidence type="ECO:0000256" key="7">
    <source>
        <dbReference type="ARBA" id="ARBA00023139"/>
    </source>
</evidence>
<keyword evidence="4" id="KW-0547">Nucleotide-binding</keyword>
<dbReference type="PROSITE" id="PS51419">
    <property type="entry name" value="RAB"/>
    <property type="match status" value="1"/>
</dbReference>
<keyword evidence="7" id="KW-0564">Palmitate</keyword>
<evidence type="ECO:0000256" key="1">
    <source>
        <dbReference type="ARBA" id="ARBA00001946"/>
    </source>
</evidence>
<dbReference type="SUPFAM" id="SSF52540">
    <property type="entry name" value="P-loop containing nucleoside triphosphate hydrolases"/>
    <property type="match status" value="1"/>
</dbReference>
<evidence type="ECO:0000256" key="6">
    <source>
        <dbReference type="ARBA" id="ARBA00023134"/>
    </source>
</evidence>
<dbReference type="SMART" id="SM00173">
    <property type="entry name" value="RAS"/>
    <property type="match status" value="1"/>
</dbReference>